<dbReference type="PANTHER" id="PTHR10858">
    <property type="entry name" value="DEOXYRIBONUCLEASE II"/>
    <property type="match status" value="1"/>
</dbReference>
<keyword evidence="4" id="KW-1185">Reference proteome</keyword>
<dbReference type="OrthoDB" id="10261598at2759"/>
<dbReference type="Proteomes" id="UP000053676">
    <property type="component" value="Unassembled WGS sequence"/>
</dbReference>
<reference evidence="4" key="1">
    <citation type="journal article" date="2014" name="Nat. Genet.">
        <title>Genome of the human hookworm Necator americanus.</title>
        <authorList>
            <person name="Tang Y.T."/>
            <person name="Gao X."/>
            <person name="Rosa B.A."/>
            <person name="Abubucker S."/>
            <person name="Hallsworth-Pepin K."/>
            <person name="Martin J."/>
            <person name="Tyagi R."/>
            <person name="Heizer E."/>
            <person name="Zhang X."/>
            <person name="Bhonagiri-Palsikar V."/>
            <person name="Minx P."/>
            <person name="Warren W.C."/>
            <person name="Wang Q."/>
            <person name="Zhan B."/>
            <person name="Hotez P.J."/>
            <person name="Sternberg P.W."/>
            <person name="Dougall A."/>
            <person name="Gaze S.T."/>
            <person name="Mulvenna J."/>
            <person name="Sotillo J."/>
            <person name="Ranganathan S."/>
            <person name="Rabelo E.M."/>
            <person name="Wilson R.K."/>
            <person name="Felgner P.L."/>
            <person name="Bethony J."/>
            <person name="Hawdon J.M."/>
            <person name="Gasser R.B."/>
            <person name="Loukas A."/>
            <person name="Mitreva M."/>
        </authorList>
    </citation>
    <scope>NUCLEOTIDE SEQUENCE [LARGE SCALE GENOMIC DNA]</scope>
</reference>
<evidence type="ECO:0000313" key="3">
    <source>
        <dbReference type="EMBL" id="ETN83806.1"/>
    </source>
</evidence>
<evidence type="ECO:0000313" key="4">
    <source>
        <dbReference type="Proteomes" id="UP000053676"/>
    </source>
</evidence>
<protein>
    <submittedName>
        <fullName evidence="3">Deoxyribonuclease II</fullName>
    </submittedName>
</protein>
<dbReference type="STRING" id="51031.W2TRS4"/>
<dbReference type="KEGG" id="nai:NECAME_07169"/>
<accession>W2TRS4</accession>
<dbReference type="GO" id="GO:0006309">
    <property type="term" value="P:apoptotic DNA fragmentation"/>
    <property type="evidence" value="ECO:0007669"/>
    <property type="project" value="TreeGrafter"/>
</dbReference>
<dbReference type="InterPro" id="IPR004947">
    <property type="entry name" value="DNase_II"/>
</dbReference>
<gene>
    <name evidence="3" type="ORF">NECAME_07169</name>
</gene>
<name>W2TRS4_NECAM</name>
<evidence type="ECO:0000256" key="2">
    <source>
        <dbReference type="ARBA" id="ARBA00022801"/>
    </source>
</evidence>
<proteinExistence type="inferred from homology"/>
<dbReference type="PANTHER" id="PTHR10858:SF30">
    <property type="entry name" value="CELL-DEATH-RELATED NUCLEASE 7"/>
    <property type="match status" value="1"/>
</dbReference>
<comment type="similarity">
    <text evidence="1">Belongs to the DNase II family.</text>
</comment>
<keyword evidence="2" id="KW-0378">Hydrolase</keyword>
<dbReference type="EMBL" id="KI658080">
    <property type="protein sequence ID" value="ETN83806.1"/>
    <property type="molecule type" value="Genomic_DNA"/>
</dbReference>
<dbReference type="Pfam" id="PF03265">
    <property type="entry name" value="DNase_II"/>
    <property type="match status" value="2"/>
</dbReference>
<dbReference type="AlphaFoldDB" id="W2TRS4"/>
<dbReference type="OMA" id="PPINLWH"/>
<organism evidence="3 4">
    <name type="scientific">Necator americanus</name>
    <name type="common">Human hookworm</name>
    <dbReference type="NCBI Taxonomy" id="51031"/>
    <lineage>
        <taxon>Eukaryota</taxon>
        <taxon>Metazoa</taxon>
        <taxon>Ecdysozoa</taxon>
        <taxon>Nematoda</taxon>
        <taxon>Chromadorea</taxon>
        <taxon>Rhabditida</taxon>
        <taxon>Rhabditina</taxon>
        <taxon>Rhabditomorpha</taxon>
        <taxon>Strongyloidea</taxon>
        <taxon>Ancylostomatidae</taxon>
        <taxon>Bunostominae</taxon>
        <taxon>Necator</taxon>
    </lineage>
</organism>
<evidence type="ECO:0000256" key="1">
    <source>
        <dbReference type="ARBA" id="ARBA00007527"/>
    </source>
</evidence>
<sequence length="189" mass="20465">MSTEPVDSVKSAIGATVNQLYNIDKRNTFTIAYNDDSPVAKAESGRGHSKGVAVFNGEIGFWLIHSVPNFPPINLWHDFIAPNLKTSMAVETWRSGGANDVGSQCGMKLDVYDISNVTVLGKSFANSQDHSKWGASMNSEVPAVCIGDVNRQVSQFKRGGGAVCIEDEKLWMTFYHSVAGYEDCAVPGN</sequence>
<dbReference type="GO" id="GO:0004531">
    <property type="term" value="F:deoxyribonuclease II activity"/>
    <property type="evidence" value="ECO:0007669"/>
    <property type="project" value="InterPro"/>
</dbReference>